<dbReference type="EMBL" id="JARPYT010000019">
    <property type="protein sequence ID" value="MDT2638136.1"/>
    <property type="molecule type" value="Genomic_DNA"/>
</dbReference>
<dbReference type="EMBL" id="JARPYR010000020">
    <property type="protein sequence ID" value="MDT2597350.1"/>
    <property type="molecule type" value="Genomic_DNA"/>
</dbReference>
<comment type="caution">
    <text evidence="3">The sequence shown here is derived from an EMBL/GenBank/DDBJ whole genome shotgun (WGS) entry which is preliminary data.</text>
</comment>
<dbReference type="AlphaFoldDB" id="A0AAW8TJV7"/>
<evidence type="ECO:0000313" key="4">
    <source>
        <dbReference type="Proteomes" id="UP001245561"/>
    </source>
</evidence>
<keyword evidence="1" id="KW-0175">Coiled coil</keyword>
<evidence type="ECO:0000313" key="5">
    <source>
        <dbReference type="Proteomes" id="UP001256547"/>
    </source>
</evidence>
<sequence length="204" mass="22848">MTISNKAKAIGCLIFGLFLLITLFSMLNTKREMSSKIQALQEQNSSLQSSMKQSNSKYDQLSKQYDELNKEKNGSANESLISTTNELFKLVYNYNTDKKSDSLAARKGQAKPFANSSALDSLFSKNAEDWAPSVSTISKLEERPQVYRMSSDDKNLTALVLIDYSVSIAESKPQKGELMYRLTFDPVEKKVSEIKLLGEISVTQ</sequence>
<evidence type="ECO:0000256" key="1">
    <source>
        <dbReference type="SAM" id="Coils"/>
    </source>
</evidence>
<protein>
    <submittedName>
        <fullName evidence="3">Uncharacterized protein</fullName>
    </submittedName>
</protein>
<evidence type="ECO:0000313" key="2">
    <source>
        <dbReference type="EMBL" id="MDT2597350.1"/>
    </source>
</evidence>
<name>A0AAW8TJV7_9ENTE</name>
<dbReference type="Proteomes" id="UP001245561">
    <property type="component" value="Unassembled WGS sequence"/>
</dbReference>
<reference evidence="3 5" key="1">
    <citation type="submission" date="2023-03" db="EMBL/GenBank/DDBJ databases">
        <authorList>
            <person name="Shen W."/>
            <person name="Cai J."/>
        </authorList>
    </citation>
    <scope>NUCLEOTIDE SEQUENCE</scope>
    <source>
        <strain evidence="3">P55-2</strain>
        <strain evidence="2 5">P72-2</strain>
    </source>
</reference>
<keyword evidence="5" id="KW-1185">Reference proteome</keyword>
<accession>A0AAW8TJV7</accession>
<feature type="coiled-coil region" evidence="1">
    <location>
        <begin position="30"/>
        <end position="78"/>
    </location>
</feature>
<gene>
    <name evidence="3" type="ORF">P7D36_11595</name>
    <name evidence="2" type="ORF">P7D39_10095</name>
</gene>
<proteinExistence type="predicted"/>
<organism evidence="3 4">
    <name type="scientific">Enterococcus dongliensis</name>
    <dbReference type="NCBI Taxonomy" id="2559925"/>
    <lineage>
        <taxon>Bacteria</taxon>
        <taxon>Bacillati</taxon>
        <taxon>Bacillota</taxon>
        <taxon>Bacilli</taxon>
        <taxon>Lactobacillales</taxon>
        <taxon>Enterococcaceae</taxon>
        <taxon>Enterococcus</taxon>
    </lineage>
</organism>
<dbReference type="RefSeq" id="WP_311800619.1">
    <property type="nucleotide sequence ID" value="NZ_JARPYR010000020.1"/>
</dbReference>
<evidence type="ECO:0000313" key="3">
    <source>
        <dbReference type="EMBL" id="MDT2638136.1"/>
    </source>
</evidence>
<dbReference type="Proteomes" id="UP001256547">
    <property type="component" value="Unassembled WGS sequence"/>
</dbReference>